<dbReference type="PANTHER" id="PTHR34482:SF36">
    <property type="entry name" value="RETROTRANSPOSON GAG DOMAIN-CONTAINING PROTEIN"/>
    <property type="match status" value="1"/>
</dbReference>
<evidence type="ECO:0000256" key="1">
    <source>
        <dbReference type="PROSITE-ProRule" id="PRU00047"/>
    </source>
</evidence>
<evidence type="ECO:0000313" key="4">
    <source>
        <dbReference type="EMBL" id="KAA3466292.1"/>
    </source>
</evidence>
<evidence type="ECO:0000313" key="5">
    <source>
        <dbReference type="Proteomes" id="UP000325315"/>
    </source>
</evidence>
<dbReference type="Gene3D" id="4.10.60.10">
    <property type="entry name" value="Zinc finger, CCHC-type"/>
    <property type="match status" value="1"/>
</dbReference>
<reference evidence="4" key="1">
    <citation type="submission" date="2019-08" db="EMBL/GenBank/DDBJ databases">
        <authorList>
            <person name="Liu F."/>
        </authorList>
    </citation>
    <scope>NUCLEOTIDE SEQUENCE [LARGE SCALE GENOMIC DNA]</scope>
    <source>
        <strain evidence="4">PA1801</strain>
        <tissue evidence="4">Leaf</tissue>
    </source>
</reference>
<dbReference type="AlphaFoldDB" id="A0A5B6VAY5"/>
<comment type="caution">
    <text evidence="4">The sequence shown here is derived from an EMBL/GenBank/DDBJ whole genome shotgun (WGS) entry which is preliminary data.</text>
</comment>
<evidence type="ECO:0000256" key="2">
    <source>
        <dbReference type="SAM" id="MobiDB-lite"/>
    </source>
</evidence>
<dbReference type="PANTHER" id="PTHR34482">
    <property type="entry name" value="DNA DAMAGE-INDUCIBLE PROTEIN 1-LIKE"/>
    <property type="match status" value="1"/>
</dbReference>
<dbReference type="Proteomes" id="UP000325315">
    <property type="component" value="Unassembled WGS sequence"/>
</dbReference>
<gene>
    <name evidence="4" type="ORF">EPI10_001391</name>
</gene>
<dbReference type="PROSITE" id="PS50158">
    <property type="entry name" value="ZF_CCHC"/>
    <property type="match status" value="1"/>
</dbReference>
<protein>
    <submittedName>
        <fullName evidence="4">Gag-Pol polyprotein</fullName>
    </submittedName>
</protein>
<keyword evidence="1" id="KW-0862">Zinc</keyword>
<sequence length="423" mass="48416">MDPDPDRAAADDAASNVLAFAQGTALVKSRPKPIGHRKEARESFLHMMSNWYTEYIRANPNARYPPPPPIFQPASIAPQVVEVVRRERPPVDKIRKQGAEEFRASKDDDPERAEFWLENTIKVFEELSCTPDECMKCVASLLRDLAYQWWNTIVSVVPRERINWEFFQEEFRKKYISQRFIDRKRKEFLELKQGRMTVTEYEHEFVRLSKYAREYVSTEAIMCKRFEDGLNKDIRLFVGILELKEFVLFTGSKAQTTSVASVGNARPSRSECPQCGKHHLCECRANEKACFKCGSLHHFIRDCPEVGEREKPQNARPGSTTRGRPQKNPENEMSNKNSSRQQSARAEGRAPARTYSIRAREEASTPDVITGTFSLYDTRVIALIDSGSTHSYICMKLVSSVSMPNESTEFVISVKPPRQTCIG</sequence>
<dbReference type="GO" id="GO:0008270">
    <property type="term" value="F:zinc ion binding"/>
    <property type="evidence" value="ECO:0007669"/>
    <property type="project" value="UniProtKB-KW"/>
</dbReference>
<accession>A0A5B6VAY5</accession>
<keyword evidence="1" id="KW-0863">Zinc-finger</keyword>
<dbReference type="InterPro" id="IPR005162">
    <property type="entry name" value="Retrotrans_gag_dom"/>
</dbReference>
<keyword evidence="1" id="KW-0479">Metal-binding</keyword>
<feature type="domain" description="CCHC-type" evidence="3">
    <location>
        <begin position="290"/>
        <end position="305"/>
    </location>
</feature>
<dbReference type="EMBL" id="SMMG02000007">
    <property type="protein sequence ID" value="KAA3466292.1"/>
    <property type="molecule type" value="Genomic_DNA"/>
</dbReference>
<name>A0A5B6VAY5_9ROSI</name>
<feature type="region of interest" description="Disordered" evidence="2">
    <location>
        <begin position="308"/>
        <end position="363"/>
    </location>
</feature>
<dbReference type="InterPro" id="IPR001878">
    <property type="entry name" value="Znf_CCHC"/>
</dbReference>
<dbReference type="Pfam" id="PF08284">
    <property type="entry name" value="RVP_2"/>
    <property type="match status" value="1"/>
</dbReference>
<dbReference type="Pfam" id="PF03732">
    <property type="entry name" value="Retrotrans_gag"/>
    <property type="match status" value="1"/>
</dbReference>
<dbReference type="GO" id="GO:0003676">
    <property type="term" value="F:nucleic acid binding"/>
    <property type="evidence" value="ECO:0007669"/>
    <property type="project" value="InterPro"/>
</dbReference>
<evidence type="ECO:0000259" key="3">
    <source>
        <dbReference type="PROSITE" id="PS50158"/>
    </source>
</evidence>
<proteinExistence type="predicted"/>
<organism evidence="4 5">
    <name type="scientific">Gossypium australe</name>
    <dbReference type="NCBI Taxonomy" id="47621"/>
    <lineage>
        <taxon>Eukaryota</taxon>
        <taxon>Viridiplantae</taxon>
        <taxon>Streptophyta</taxon>
        <taxon>Embryophyta</taxon>
        <taxon>Tracheophyta</taxon>
        <taxon>Spermatophyta</taxon>
        <taxon>Magnoliopsida</taxon>
        <taxon>eudicotyledons</taxon>
        <taxon>Gunneridae</taxon>
        <taxon>Pentapetalae</taxon>
        <taxon>rosids</taxon>
        <taxon>malvids</taxon>
        <taxon>Malvales</taxon>
        <taxon>Malvaceae</taxon>
        <taxon>Malvoideae</taxon>
        <taxon>Gossypium</taxon>
    </lineage>
</organism>
<dbReference type="SMART" id="SM00343">
    <property type="entry name" value="ZnF_C2HC"/>
    <property type="match status" value="1"/>
</dbReference>
<keyword evidence="5" id="KW-1185">Reference proteome</keyword>
<dbReference type="OrthoDB" id="1164937at2759"/>
<feature type="compositionally biased region" description="Polar residues" evidence="2">
    <location>
        <begin position="331"/>
        <end position="344"/>
    </location>
</feature>